<dbReference type="GO" id="GO:0005524">
    <property type="term" value="F:ATP binding"/>
    <property type="evidence" value="ECO:0007669"/>
    <property type="project" value="UniProtKB-KW"/>
</dbReference>
<dbReference type="SMART" id="SM00534">
    <property type="entry name" value="MUTSac"/>
    <property type="match status" value="1"/>
</dbReference>
<evidence type="ECO:0000256" key="6">
    <source>
        <dbReference type="ARBA" id="ARBA00023204"/>
    </source>
</evidence>
<dbReference type="PANTHER" id="PTHR11361:SF35">
    <property type="entry name" value="DNA MISMATCH REPAIR PROTEIN MSH2"/>
    <property type="match status" value="1"/>
</dbReference>
<sequence>MQDEKKDAASFYRYFSKLPKIKTLIRLYDRGSCYCAYGNDADVVSTAQGRAGENLPTLDCDKGRTLKRITIGTGALLPLLQSIIFEMRLSVEILVQDKKLKSWVTDKRATPGNIQAFEDVLSPPSSGAVSAAISVTPDFSVSIAHVDATNRDIGTTQFADGHQLATLAALLTRLSVSEAFISSTESPEHQRLGHVLQLSDVVIRRVDPALFTTKLADSALEVVTRLTGTPHPFLTAPHMIMPLVRNMALDQWDDATAHIVPVPLEGIMALDAAVCRALDLLPSAQKGPEPGSLFALLKAHTSGPDGRYTLANWIRQPLVDSEIINKRLDVVEELASRVDLLDMICGSIKKVSALGTIANRMGRRTTTLKDTVKLYQSLQHCQAVCDVITDAGLVNLSDMFKSTLEQSLDQANNLEALIEKTVDFKALSRHEYQLNPAFDTTLSQLEKDQRRLYGKMEGVGRSVAGEIGVKSEKVKLEFKAGLGYHLRISRTDEKKLRSSDVSGVTVLEARSTGVRFETNRLRRSSQEYASVSAKYSKAQKALLAKVMGVIHEYHSTVKTLASTIGQLDVLAAFATYSIRTATTRPVLVADDRVLDLTDGRHPLLDAMPDLDYVPSTARLTGSRLAVITGCNMGGKSTFLRMSGMLTVMAQIGCPVPAAQFTLSPRSRLFVRVGASDNLVKGLSTFMAEMVDLATILEGANRDALILIDELGRGTSTSDGYGLCRSVSEHLVTADIGQTLFVTHFHDLCTLERDMPDRVVNLKAESRLTESGLVLLHRIVPGQASNSLGIHVAKLARWPDRVIAMAEETLDRTKLADSSAVEQKMAKLEDRAALEVIRSGDIDQMRKILEI</sequence>
<dbReference type="InterPro" id="IPR011184">
    <property type="entry name" value="DNA_mismatch_repair_Msh2"/>
</dbReference>
<evidence type="ECO:0000313" key="9">
    <source>
        <dbReference type="Proteomes" id="UP000717585"/>
    </source>
</evidence>
<dbReference type="InterPro" id="IPR016151">
    <property type="entry name" value="DNA_mismatch_repair_MutS_N"/>
</dbReference>
<proteinExistence type="inferred from homology"/>
<dbReference type="InterPro" id="IPR007861">
    <property type="entry name" value="DNA_mismatch_repair_MutS_clamp"/>
</dbReference>
<keyword evidence="9" id="KW-1185">Reference proteome</keyword>
<dbReference type="InterPro" id="IPR036678">
    <property type="entry name" value="MutS_con_dom_sf"/>
</dbReference>
<dbReference type="GO" id="GO:0140664">
    <property type="term" value="F:ATP-dependent DNA damage sensor activity"/>
    <property type="evidence" value="ECO:0007669"/>
    <property type="project" value="InterPro"/>
</dbReference>
<dbReference type="Pfam" id="PF05190">
    <property type="entry name" value="MutS_IV"/>
    <property type="match status" value="1"/>
</dbReference>
<dbReference type="InterPro" id="IPR027417">
    <property type="entry name" value="P-loop_NTPase"/>
</dbReference>
<dbReference type="Proteomes" id="UP000717585">
    <property type="component" value="Unassembled WGS sequence"/>
</dbReference>
<dbReference type="AlphaFoldDB" id="A0A8J6E584"/>
<comment type="similarity">
    <text evidence="1">Belongs to the DNA mismatch repair MutS family.</text>
</comment>
<reference evidence="8" key="1">
    <citation type="submission" date="2021-05" db="EMBL/GenBank/DDBJ databases">
        <title>A free-living protist that lacks canonical eukaryotic 1 DNA replication and segregation systems.</title>
        <authorList>
            <person name="Salas-Leiva D.E."/>
            <person name="Tromer E.C."/>
            <person name="Curtis B.A."/>
            <person name="Jerlstrom-Hultqvist J."/>
            <person name="Kolisko M."/>
            <person name="Yi Z."/>
            <person name="Salas-Leiva J.S."/>
            <person name="Gallot-Lavallee L."/>
            <person name="Kops G.J.P.L."/>
            <person name="Archibald J.M."/>
            <person name="Simpson A.G.B."/>
            <person name="Roger A.J."/>
        </authorList>
    </citation>
    <scope>NUCLEOTIDE SEQUENCE</scope>
    <source>
        <strain evidence="8">BICM</strain>
    </source>
</reference>
<dbReference type="PROSITE" id="PS00486">
    <property type="entry name" value="DNA_MISMATCH_REPAIR_2"/>
    <property type="match status" value="1"/>
</dbReference>
<dbReference type="SUPFAM" id="SSF52540">
    <property type="entry name" value="P-loop containing nucleoside triphosphate hydrolases"/>
    <property type="match status" value="1"/>
</dbReference>
<dbReference type="OrthoDB" id="295033at2759"/>
<dbReference type="InterPro" id="IPR007696">
    <property type="entry name" value="DNA_mismatch_repair_MutS_core"/>
</dbReference>
<dbReference type="Gene3D" id="3.40.1170.10">
    <property type="entry name" value="DNA repair protein MutS, domain I"/>
    <property type="match status" value="1"/>
</dbReference>
<dbReference type="GO" id="GO:0032301">
    <property type="term" value="C:MutSalpha complex"/>
    <property type="evidence" value="ECO:0007669"/>
    <property type="project" value="TreeGrafter"/>
</dbReference>
<keyword evidence="3" id="KW-0227">DNA damage</keyword>
<dbReference type="GO" id="GO:0006298">
    <property type="term" value="P:mismatch repair"/>
    <property type="evidence" value="ECO:0007669"/>
    <property type="project" value="InterPro"/>
</dbReference>
<dbReference type="Gene3D" id="3.40.50.300">
    <property type="entry name" value="P-loop containing nucleotide triphosphate hydrolases"/>
    <property type="match status" value="1"/>
</dbReference>
<dbReference type="Gene3D" id="1.10.1420.10">
    <property type="match status" value="2"/>
</dbReference>
<dbReference type="Gene3D" id="3.30.420.110">
    <property type="entry name" value="MutS, connector domain"/>
    <property type="match status" value="1"/>
</dbReference>
<evidence type="ECO:0000313" key="8">
    <source>
        <dbReference type="EMBL" id="KAG9395422.1"/>
    </source>
</evidence>
<dbReference type="Pfam" id="PF00488">
    <property type="entry name" value="MutS_V"/>
    <property type="match status" value="1"/>
</dbReference>
<feature type="domain" description="DNA mismatch repair proteins mutS family" evidence="7">
    <location>
        <begin position="703"/>
        <end position="719"/>
    </location>
</feature>
<comment type="caution">
    <text evidence="8">The sequence shown here is derived from an EMBL/GenBank/DDBJ whole genome shotgun (WGS) entry which is preliminary data.</text>
</comment>
<dbReference type="InterPro" id="IPR036187">
    <property type="entry name" value="DNA_mismatch_repair_MutS_sf"/>
</dbReference>
<dbReference type="GO" id="GO:0006312">
    <property type="term" value="P:mitotic recombination"/>
    <property type="evidence" value="ECO:0007669"/>
    <property type="project" value="TreeGrafter"/>
</dbReference>
<name>A0A8J6E584_9EUKA</name>
<dbReference type="PANTHER" id="PTHR11361">
    <property type="entry name" value="DNA MISMATCH REPAIR PROTEIN MUTS FAMILY MEMBER"/>
    <property type="match status" value="1"/>
</dbReference>
<evidence type="ECO:0000256" key="3">
    <source>
        <dbReference type="ARBA" id="ARBA00022763"/>
    </source>
</evidence>
<dbReference type="InterPro" id="IPR045076">
    <property type="entry name" value="MutS"/>
</dbReference>
<dbReference type="GO" id="GO:0030983">
    <property type="term" value="F:mismatched DNA binding"/>
    <property type="evidence" value="ECO:0007669"/>
    <property type="project" value="InterPro"/>
</dbReference>
<organism evidence="8 9">
    <name type="scientific">Carpediemonas membranifera</name>
    <dbReference type="NCBI Taxonomy" id="201153"/>
    <lineage>
        <taxon>Eukaryota</taxon>
        <taxon>Metamonada</taxon>
        <taxon>Carpediemonas-like organisms</taxon>
        <taxon>Carpediemonas</taxon>
    </lineage>
</organism>
<dbReference type="InterPro" id="IPR000432">
    <property type="entry name" value="DNA_mismatch_repair_MutS_C"/>
</dbReference>
<evidence type="ECO:0000256" key="1">
    <source>
        <dbReference type="ARBA" id="ARBA00006271"/>
    </source>
</evidence>
<evidence type="ECO:0000256" key="2">
    <source>
        <dbReference type="ARBA" id="ARBA00022741"/>
    </source>
</evidence>
<gene>
    <name evidence="8" type="ORF">J8273_2989</name>
</gene>
<dbReference type="EMBL" id="JAHDYR010000011">
    <property type="protein sequence ID" value="KAG9395422.1"/>
    <property type="molecule type" value="Genomic_DNA"/>
</dbReference>
<keyword evidence="5" id="KW-0238">DNA-binding</keyword>
<evidence type="ECO:0000259" key="7">
    <source>
        <dbReference type="PROSITE" id="PS00486"/>
    </source>
</evidence>
<keyword evidence="2" id="KW-0547">Nucleotide-binding</keyword>
<keyword evidence="6" id="KW-0234">DNA repair</keyword>
<protein>
    <submittedName>
        <fullName evidence="8">DNA mismatch repair protein MSH2</fullName>
    </submittedName>
</protein>
<dbReference type="PIRSF" id="PIRSF005813">
    <property type="entry name" value="MSH2"/>
    <property type="match status" value="1"/>
</dbReference>
<dbReference type="SUPFAM" id="SSF48334">
    <property type="entry name" value="DNA repair protein MutS, domain III"/>
    <property type="match status" value="1"/>
</dbReference>
<keyword evidence="4" id="KW-0067">ATP-binding</keyword>
<evidence type="ECO:0000256" key="5">
    <source>
        <dbReference type="ARBA" id="ARBA00023125"/>
    </source>
</evidence>
<dbReference type="SMART" id="SM00533">
    <property type="entry name" value="MUTSd"/>
    <property type="match status" value="1"/>
</dbReference>
<dbReference type="Pfam" id="PF05192">
    <property type="entry name" value="MutS_III"/>
    <property type="match status" value="1"/>
</dbReference>
<evidence type="ECO:0000256" key="4">
    <source>
        <dbReference type="ARBA" id="ARBA00022840"/>
    </source>
</evidence>
<accession>A0A8J6E584</accession>